<sequence length="370" mass="41206">MYGFVGIGQCGGSIADEAMKRGYFSIAVNYSSSDLNSLEVVEDKLKLVGSEGVGKDREAAIDYFKNNWESSVEFIKEAMEKPSIQIVFVVFSTAGGTGSGIAPTLIELLDEYLDNKTVVAVPVLPDQSEVILNQLNTVECLSELSEKQLNIIPLDNLKVSQKGIKSFSEPILYQKVNKQFIDMLEEIEEYTNLPSSYSTLDKKDLNQILSTPGVTVVSKMDLSEYKKGKFANSLHDDIKQSWQQSIYSADTFDSLVKAGVIIDGNADLTDQISFKRLFSKGEPLDLFKGYYDTGKNQVICILSGLGWINDRMKHLDELIDSRKVEPIKEEVYVPKFSSKSAFLRQQTNTNKGEKQVSKGSYLDKLKSLKG</sequence>
<dbReference type="GO" id="GO:0005874">
    <property type="term" value="C:microtubule"/>
    <property type="evidence" value="ECO:0007669"/>
    <property type="project" value="InterPro"/>
</dbReference>
<dbReference type="AlphaFoldDB" id="A0A2A5IKS8"/>
<proteinExistence type="predicted"/>
<evidence type="ECO:0000256" key="3">
    <source>
        <dbReference type="SAM" id="MobiDB-lite"/>
    </source>
</evidence>
<dbReference type="PROSITE" id="PS00227">
    <property type="entry name" value="TUBULIN"/>
    <property type="match status" value="1"/>
</dbReference>
<dbReference type="Pfam" id="PF00091">
    <property type="entry name" value="Tubulin"/>
    <property type="match status" value="1"/>
</dbReference>
<reference evidence="5 6" key="1">
    <citation type="submission" date="2017-06" db="EMBL/GenBank/DDBJ databases">
        <title>Draft Genome Sequence of Bacillus sp Strain 36R Isolated from saline sediment at Atanasia, Sonora, Mexico.</title>
        <authorList>
            <person name="Sanchez Diaz R."/>
            <person name="Quiroz Macias M.E."/>
            <person name="Ibarra Gamez J.C."/>
            <person name="Enciso Ibarra J."/>
            <person name="Gomez Gil B."/>
            <person name="Galaviz Silva L."/>
        </authorList>
    </citation>
    <scope>NUCLEOTIDE SEQUENCE [LARGE SCALE GENOMIC DNA]</scope>
    <source>
        <strain evidence="5 6">36R_ATNSAL</strain>
    </source>
</reference>
<dbReference type="SUPFAM" id="SSF52490">
    <property type="entry name" value="Tubulin nucleotide-binding domain-like"/>
    <property type="match status" value="1"/>
</dbReference>
<feature type="region of interest" description="Disordered" evidence="3">
    <location>
        <begin position="347"/>
        <end position="370"/>
    </location>
</feature>
<keyword evidence="1" id="KW-0547">Nucleotide-binding</keyword>
<dbReference type="Gene3D" id="3.40.50.1440">
    <property type="entry name" value="Tubulin/FtsZ, GTPase domain"/>
    <property type="match status" value="1"/>
</dbReference>
<dbReference type="InterPro" id="IPR036525">
    <property type="entry name" value="Tubulin/FtsZ_GTPase_sf"/>
</dbReference>
<protein>
    <submittedName>
        <fullName evidence="5">Cell division protein FtsZ</fullName>
    </submittedName>
</protein>
<dbReference type="GO" id="GO:0005525">
    <property type="term" value="F:GTP binding"/>
    <property type="evidence" value="ECO:0007669"/>
    <property type="project" value="UniProtKB-KW"/>
</dbReference>
<comment type="caution">
    <text evidence="5">The sequence shown here is derived from an EMBL/GenBank/DDBJ whole genome shotgun (WGS) entry which is preliminary data.</text>
</comment>
<organism evidence="5 6">
    <name type="scientific">Bacillus pumilus</name>
    <name type="common">Bacillus mesentericus</name>
    <dbReference type="NCBI Taxonomy" id="1408"/>
    <lineage>
        <taxon>Bacteria</taxon>
        <taxon>Bacillati</taxon>
        <taxon>Bacillota</taxon>
        <taxon>Bacilli</taxon>
        <taxon>Bacillales</taxon>
        <taxon>Bacillaceae</taxon>
        <taxon>Bacillus</taxon>
    </lineage>
</organism>
<keyword evidence="5" id="KW-0132">Cell division</keyword>
<keyword evidence="2" id="KW-0342">GTP-binding</keyword>
<evidence type="ECO:0000256" key="1">
    <source>
        <dbReference type="ARBA" id="ARBA00022741"/>
    </source>
</evidence>
<evidence type="ECO:0000256" key="2">
    <source>
        <dbReference type="ARBA" id="ARBA00023134"/>
    </source>
</evidence>
<dbReference type="EMBL" id="NKHG01000135">
    <property type="protein sequence ID" value="PCK17649.1"/>
    <property type="molecule type" value="Genomic_DNA"/>
</dbReference>
<dbReference type="GO" id="GO:0007017">
    <property type="term" value="P:microtubule-based process"/>
    <property type="evidence" value="ECO:0007669"/>
    <property type="project" value="InterPro"/>
</dbReference>
<name>A0A2A5IKS8_BACPU</name>
<accession>A0A2A5IKS8</accession>
<keyword evidence="5" id="KW-0131">Cell cycle</keyword>
<feature type="domain" description="Tubulin/FtsZ GTPase" evidence="4">
    <location>
        <begin position="1"/>
        <end position="195"/>
    </location>
</feature>
<gene>
    <name evidence="5" type="ORF">CEY02_19630</name>
</gene>
<evidence type="ECO:0000259" key="4">
    <source>
        <dbReference type="SMART" id="SM00864"/>
    </source>
</evidence>
<dbReference type="GO" id="GO:0051301">
    <property type="term" value="P:cell division"/>
    <property type="evidence" value="ECO:0007669"/>
    <property type="project" value="UniProtKB-KW"/>
</dbReference>
<dbReference type="SMART" id="SM00864">
    <property type="entry name" value="Tubulin"/>
    <property type="match status" value="1"/>
</dbReference>
<evidence type="ECO:0000313" key="6">
    <source>
        <dbReference type="Proteomes" id="UP000228754"/>
    </source>
</evidence>
<feature type="compositionally biased region" description="Basic and acidic residues" evidence="3">
    <location>
        <begin position="351"/>
        <end position="370"/>
    </location>
</feature>
<dbReference type="OrthoDB" id="2571143at2"/>
<dbReference type="InterPro" id="IPR003008">
    <property type="entry name" value="Tubulin_FtsZ_GTPase"/>
</dbReference>
<evidence type="ECO:0000313" key="5">
    <source>
        <dbReference type="EMBL" id="PCK17649.1"/>
    </source>
</evidence>
<dbReference type="InterPro" id="IPR017975">
    <property type="entry name" value="Tubulin_CS"/>
</dbReference>
<dbReference type="Proteomes" id="UP000228754">
    <property type="component" value="Unassembled WGS sequence"/>
</dbReference>